<keyword evidence="2" id="KW-1185">Reference proteome</keyword>
<protein>
    <submittedName>
        <fullName evidence="1">Uncharacterized protein</fullName>
    </submittedName>
</protein>
<gene>
    <name evidence="1" type="ORF">DBV15_12979</name>
</gene>
<evidence type="ECO:0000313" key="1">
    <source>
        <dbReference type="EMBL" id="TGZ48698.1"/>
    </source>
</evidence>
<name>A0A4S2KLS7_9HYME</name>
<reference evidence="1 2" key="1">
    <citation type="journal article" date="2019" name="Philos. Trans. R. Soc. Lond., B, Biol. Sci.">
        <title>Ant behaviour and brain gene expression of defending hosts depend on the ecological success of the intruding social parasite.</title>
        <authorList>
            <person name="Kaur R."/>
            <person name="Stoldt M."/>
            <person name="Jongepier E."/>
            <person name="Feldmeyer B."/>
            <person name="Menzel F."/>
            <person name="Bornberg-Bauer E."/>
            <person name="Foitzik S."/>
        </authorList>
    </citation>
    <scope>NUCLEOTIDE SEQUENCE [LARGE SCALE GENOMIC DNA]</scope>
    <source>
        <tissue evidence="1">Whole body</tissue>
    </source>
</reference>
<evidence type="ECO:0000313" key="2">
    <source>
        <dbReference type="Proteomes" id="UP000310200"/>
    </source>
</evidence>
<organism evidence="1 2">
    <name type="scientific">Temnothorax longispinosus</name>
    <dbReference type="NCBI Taxonomy" id="300112"/>
    <lineage>
        <taxon>Eukaryota</taxon>
        <taxon>Metazoa</taxon>
        <taxon>Ecdysozoa</taxon>
        <taxon>Arthropoda</taxon>
        <taxon>Hexapoda</taxon>
        <taxon>Insecta</taxon>
        <taxon>Pterygota</taxon>
        <taxon>Neoptera</taxon>
        <taxon>Endopterygota</taxon>
        <taxon>Hymenoptera</taxon>
        <taxon>Apocrita</taxon>
        <taxon>Aculeata</taxon>
        <taxon>Formicoidea</taxon>
        <taxon>Formicidae</taxon>
        <taxon>Myrmicinae</taxon>
        <taxon>Temnothorax</taxon>
    </lineage>
</organism>
<dbReference type="STRING" id="300112.A0A4S2KLS7"/>
<proteinExistence type="predicted"/>
<dbReference type="AlphaFoldDB" id="A0A4S2KLS7"/>
<sequence>MTLRFGVINNAPILRMELPNLARVAMVHKTLLTLYDLQFCVDRVVRALSAATEEVDAKFSRYREIAAAAMKMETSVLTAILKSDFFDPDNIVDCEIAALCFRSL</sequence>
<dbReference type="EMBL" id="QBLH01002348">
    <property type="protein sequence ID" value="TGZ48698.1"/>
    <property type="molecule type" value="Genomic_DNA"/>
</dbReference>
<dbReference type="Proteomes" id="UP000310200">
    <property type="component" value="Unassembled WGS sequence"/>
</dbReference>
<comment type="caution">
    <text evidence="1">The sequence shown here is derived from an EMBL/GenBank/DDBJ whole genome shotgun (WGS) entry which is preliminary data.</text>
</comment>
<accession>A0A4S2KLS7</accession>